<name>A0A3N4I6K9_ASCIM</name>
<protein>
    <submittedName>
        <fullName evidence="2">Uncharacterized protein</fullName>
    </submittedName>
</protein>
<dbReference type="AlphaFoldDB" id="A0A3N4I6K9"/>
<feature type="compositionally biased region" description="Basic and acidic residues" evidence="1">
    <location>
        <begin position="263"/>
        <end position="276"/>
    </location>
</feature>
<keyword evidence="3" id="KW-1185">Reference proteome</keyword>
<feature type="compositionally biased region" description="Gly residues" evidence="1">
    <location>
        <begin position="220"/>
        <end position="262"/>
    </location>
</feature>
<gene>
    <name evidence="2" type="ORF">BJ508DRAFT_326169</name>
</gene>
<evidence type="ECO:0000256" key="1">
    <source>
        <dbReference type="SAM" id="MobiDB-lite"/>
    </source>
</evidence>
<evidence type="ECO:0000313" key="2">
    <source>
        <dbReference type="EMBL" id="RPA81709.1"/>
    </source>
</evidence>
<accession>A0A3N4I6K9</accession>
<proteinExistence type="predicted"/>
<sequence>MEDVEHDALITRLQERIAELETQDANHKSLLHLGMKLEKFADSALQDLNNLPEFADFPSRPASFKFGYAHLKSILNGEVRLLLDAETEHQHARVFTTAQFAAKLSTRPAHSMLFRAFGKYSITGDHWVTYVAIRELRHDYAHARDWADKTFVWLCEEYGRTLEENFVSTNAFVPNDFKSGLGKFKDVDLWWLRKKEEGEEAGGAGRSEGGGEGAASSSRGGAGAGGLSRGGFGGMGRGAGGGGRGGTAPSGRGGMPRGGGARGRGETRGAGGGKDRNVFEKIDFYAKFSKRPDGKKKR</sequence>
<evidence type="ECO:0000313" key="3">
    <source>
        <dbReference type="Proteomes" id="UP000275078"/>
    </source>
</evidence>
<reference evidence="2 3" key="1">
    <citation type="journal article" date="2018" name="Nat. Ecol. Evol.">
        <title>Pezizomycetes genomes reveal the molecular basis of ectomycorrhizal truffle lifestyle.</title>
        <authorList>
            <person name="Murat C."/>
            <person name="Payen T."/>
            <person name="Noel B."/>
            <person name="Kuo A."/>
            <person name="Morin E."/>
            <person name="Chen J."/>
            <person name="Kohler A."/>
            <person name="Krizsan K."/>
            <person name="Balestrini R."/>
            <person name="Da Silva C."/>
            <person name="Montanini B."/>
            <person name="Hainaut M."/>
            <person name="Levati E."/>
            <person name="Barry K.W."/>
            <person name="Belfiori B."/>
            <person name="Cichocki N."/>
            <person name="Clum A."/>
            <person name="Dockter R.B."/>
            <person name="Fauchery L."/>
            <person name="Guy J."/>
            <person name="Iotti M."/>
            <person name="Le Tacon F."/>
            <person name="Lindquist E.A."/>
            <person name="Lipzen A."/>
            <person name="Malagnac F."/>
            <person name="Mello A."/>
            <person name="Molinier V."/>
            <person name="Miyauchi S."/>
            <person name="Poulain J."/>
            <person name="Riccioni C."/>
            <person name="Rubini A."/>
            <person name="Sitrit Y."/>
            <person name="Splivallo R."/>
            <person name="Traeger S."/>
            <person name="Wang M."/>
            <person name="Zifcakova L."/>
            <person name="Wipf D."/>
            <person name="Zambonelli A."/>
            <person name="Paolocci F."/>
            <person name="Nowrousian M."/>
            <person name="Ottonello S."/>
            <person name="Baldrian P."/>
            <person name="Spatafora J.W."/>
            <person name="Henrissat B."/>
            <person name="Nagy L.G."/>
            <person name="Aury J.M."/>
            <person name="Wincker P."/>
            <person name="Grigoriev I.V."/>
            <person name="Bonfante P."/>
            <person name="Martin F.M."/>
        </authorList>
    </citation>
    <scope>NUCLEOTIDE SEQUENCE [LARGE SCALE GENOMIC DNA]</scope>
    <source>
        <strain evidence="2 3">RN42</strain>
    </source>
</reference>
<feature type="region of interest" description="Disordered" evidence="1">
    <location>
        <begin position="198"/>
        <end position="276"/>
    </location>
</feature>
<feature type="compositionally biased region" description="Gly residues" evidence="1">
    <location>
        <begin position="201"/>
        <end position="213"/>
    </location>
</feature>
<dbReference type="EMBL" id="ML119677">
    <property type="protein sequence ID" value="RPA81709.1"/>
    <property type="molecule type" value="Genomic_DNA"/>
</dbReference>
<organism evidence="2 3">
    <name type="scientific">Ascobolus immersus RN42</name>
    <dbReference type="NCBI Taxonomy" id="1160509"/>
    <lineage>
        <taxon>Eukaryota</taxon>
        <taxon>Fungi</taxon>
        <taxon>Dikarya</taxon>
        <taxon>Ascomycota</taxon>
        <taxon>Pezizomycotina</taxon>
        <taxon>Pezizomycetes</taxon>
        <taxon>Pezizales</taxon>
        <taxon>Ascobolaceae</taxon>
        <taxon>Ascobolus</taxon>
    </lineage>
</organism>
<dbReference type="Proteomes" id="UP000275078">
    <property type="component" value="Unassembled WGS sequence"/>
</dbReference>